<dbReference type="EMBL" id="JTJC03000013">
    <property type="protein sequence ID" value="NHC37933.1"/>
    <property type="molecule type" value="Genomic_DNA"/>
</dbReference>
<protein>
    <submittedName>
        <fullName evidence="1">Uncharacterized protein</fullName>
    </submittedName>
</protein>
<gene>
    <name evidence="1" type="ORF">QH73_0025465</name>
</gene>
<organism evidence="1 2">
    <name type="scientific">Scytonema millei VB511283</name>
    <dbReference type="NCBI Taxonomy" id="1245923"/>
    <lineage>
        <taxon>Bacteria</taxon>
        <taxon>Bacillati</taxon>
        <taxon>Cyanobacteriota</taxon>
        <taxon>Cyanophyceae</taxon>
        <taxon>Nostocales</taxon>
        <taxon>Scytonemataceae</taxon>
        <taxon>Scytonema</taxon>
    </lineage>
</organism>
<proteinExistence type="predicted"/>
<keyword evidence="2" id="KW-1185">Reference proteome</keyword>
<dbReference type="OrthoDB" id="53863at2"/>
<evidence type="ECO:0000313" key="1">
    <source>
        <dbReference type="EMBL" id="NHC37933.1"/>
    </source>
</evidence>
<dbReference type="AlphaFoldDB" id="A0A9X5I6S4"/>
<comment type="caution">
    <text evidence="1">The sequence shown here is derived from an EMBL/GenBank/DDBJ whole genome shotgun (WGS) entry which is preliminary data.</text>
</comment>
<accession>A0A9X5I6S4</accession>
<name>A0A9X5I6S4_9CYAN</name>
<dbReference type="Proteomes" id="UP000031532">
    <property type="component" value="Unassembled WGS sequence"/>
</dbReference>
<sequence length="75" mass="8576">MKLLQEVLATEEEINTTSVRNNLHSIGQRLEDELSEEKGGDIEGCPRDWQELPRPDLPLVLGMDVGYVRSYDKTF</sequence>
<reference evidence="1 2" key="1">
    <citation type="journal article" date="2015" name="Genome Announc.">
        <title>Draft Genome Sequence of the Terrestrial Cyanobacterium Scytonema millei VB511283, Isolated from Eastern India.</title>
        <authorList>
            <person name="Sen D."/>
            <person name="Chandrababunaidu M.M."/>
            <person name="Singh D."/>
            <person name="Sanghi N."/>
            <person name="Ghorai A."/>
            <person name="Mishra G.P."/>
            <person name="Madduluri M."/>
            <person name="Adhikary S.P."/>
            <person name="Tripathy S."/>
        </authorList>
    </citation>
    <scope>NUCLEOTIDE SEQUENCE [LARGE SCALE GENOMIC DNA]</scope>
    <source>
        <strain evidence="1 2">VB511283</strain>
    </source>
</reference>
<evidence type="ECO:0000313" key="2">
    <source>
        <dbReference type="Proteomes" id="UP000031532"/>
    </source>
</evidence>